<accession>A7NKT6</accession>
<dbReference type="SMART" id="SM00670">
    <property type="entry name" value="PINc"/>
    <property type="match status" value="1"/>
</dbReference>
<evidence type="ECO:0000313" key="7">
    <source>
        <dbReference type="EMBL" id="ABU58106.1"/>
    </source>
</evidence>
<dbReference type="SUPFAM" id="SSF88723">
    <property type="entry name" value="PIN domain-like"/>
    <property type="match status" value="1"/>
</dbReference>
<dbReference type="RefSeq" id="WP_012120530.1">
    <property type="nucleotide sequence ID" value="NC_009767.1"/>
</dbReference>
<dbReference type="EMBL" id="CP000804">
    <property type="protein sequence ID" value="ABU58106.1"/>
    <property type="molecule type" value="Genomic_DNA"/>
</dbReference>
<evidence type="ECO:0000256" key="1">
    <source>
        <dbReference type="ARBA" id="ARBA00001946"/>
    </source>
</evidence>
<evidence type="ECO:0000256" key="3">
    <source>
        <dbReference type="ARBA" id="ARBA00022801"/>
    </source>
</evidence>
<reference evidence="7 8" key="1">
    <citation type="submission" date="2007-08" db="EMBL/GenBank/DDBJ databases">
        <title>Complete sequence of Roseiflexus castenholzii DSM 13941.</title>
        <authorList>
            <consortium name="US DOE Joint Genome Institute"/>
            <person name="Copeland A."/>
            <person name="Lucas S."/>
            <person name="Lapidus A."/>
            <person name="Barry K."/>
            <person name="Glavina del Rio T."/>
            <person name="Dalin E."/>
            <person name="Tice H."/>
            <person name="Pitluck S."/>
            <person name="Thompson L.S."/>
            <person name="Brettin T."/>
            <person name="Bruce D."/>
            <person name="Detter J.C."/>
            <person name="Han C."/>
            <person name="Tapia R."/>
            <person name="Schmutz J."/>
            <person name="Larimer F."/>
            <person name="Land M."/>
            <person name="Hauser L."/>
            <person name="Kyrpides N."/>
            <person name="Mikhailova N."/>
            <person name="Bryant D.A."/>
            <person name="Hanada S."/>
            <person name="Tsukatani Y."/>
            <person name="Richardson P."/>
        </authorList>
    </citation>
    <scope>NUCLEOTIDE SEQUENCE [LARGE SCALE GENOMIC DNA]</scope>
    <source>
        <strain evidence="8">DSM 13941 / HLO8</strain>
    </source>
</reference>
<evidence type="ECO:0000256" key="5">
    <source>
        <dbReference type="SAM" id="Phobius"/>
    </source>
</evidence>
<dbReference type="InterPro" id="IPR002716">
    <property type="entry name" value="PIN_dom"/>
</dbReference>
<evidence type="ECO:0000313" key="8">
    <source>
        <dbReference type="Proteomes" id="UP000000263"/>
    </source>
</evidence>
<dbReference type="STRING" id="383372.Rcas_2018"/>
<dbReference type="Gene3D" id="3.40.50.1010">
    <property type="entry name" value="5'-nuclease"/>
    <property type="match status" value="1"/>
</dbReference>
<feature type="transmembrane region" description="Helical" evidence="5">
    <location>
        <begin position="110"/>
        <end position="127"/>
    </location>
</feature>
<dbReference type="KEGG" id="rca:Rcas_2018"/>
<dbReference type="AlphaFoldDB" id="A7NKT6"/>
<dbReference type="CDD" id="cd09877">
    <property type="entry name" value="PIN_YacL-like"/>
    <property type="match status" value="1"/>
</dbReference>
<name>A7NKT6_ROSCS</name>
<feature type="domain" description="TRAM" evidence="6">
    <location>
        <begin position="289"/>
        <end position="350"/>
    </location>
</feature>
<feature type="transmembrane region" description="Helical" evidence="5">
    <location>
        <begin position="76"/>
        <end position="98"/>
    </location>
</feature>
<organism evidence="7 8">
    <name type="scientific">Roseiflexus castenholzii (strain DSM 13941 / HLO8)</name>
    <dbReference type="NCBI Taxonomy" id="383372"/>
    <lineage>
        <taxon>Bacteria</taxon>
        <taxon>Bacillati</taxon>
        <taxon>Chloroflexota</taxon>
        <taxon>Chloroflexia</taxon>
        <taxon>Chloroflexales</taxon>
        <taxon>Roseiflexineae</taxon>
        <taxon>Roseiflexaceae</taxon>
        <taxon>Roseiflexus</taxon>
    </lineage>
</organism>
<keyword evidence="8" id="KW-1185">Reference proteome</keyword>
<dbReference type="InterPro" id="IPR029060">
    <property type="entry name" value="PIN-like_dom_sf"/>
</dbReference>
<protein>
    <submittedName>
        <fullName evidence="7">PilT protein domain protein</fullName>
    </submittedName>
</protein>
<keyword evidence="3" id="KW-0378">Hydrolase</keyword>
<dbReference type="PANTHER" id="PTHR11603:SF147">
    <property type="entry name" value="MEMBRANE PROTEIN"/>
    <property type="match status" value="1"/>
</dbReference>
<feature type="transmembrane region" description="Helical" evidence="5">
    <location>
        <begin position="7"/>
        <end position="26"/>
    </location>
</feature>
<dbReference type="GO" id="GO:0004518">
    <property type="term" value="F:nuclease activity"/>
    <property type="evidence" value="ECO:0007669"/>
    <property type="project" value="UniProtKB-KW"/>
</dbReference>
<keyword evidence="4" id="KW-0460">Magnesium</keyword>
<evidence type="ECO:0000256" key="4">
    <source>
        <dbReference type="ARBA" id="ARBA00022842"/>
    </source>
</evidence>
<dbReference type="Proteomes" id="UP000000263">
    <property type="component" value="Chromosome"/>
</dbReference>
<keyword evidence="5" id="KW-0472">Membrane</keyword>
<gene>
    <name evidence="7" type="ordered locus">Rcas_2018</name>
</gene>
<dbReference type="GO" id="GO:0016787">
    <property type="term" value="F:hydrolase activity"/>
    <property type="evidence" value="ECO:0007669"/>
    <property type="project" value="UniProtKB-KW"/>
</dbReference>
<dbReference type="OrthoDB" id="9780734at2"/>
<dbReference type="InterPro" id="IPR052041">
    <property type="entry name" value="Nucleic_acid_metab_PIN/TRAM"/>
</dbReference>
<evidence type="ECO:0000256" key="2">
    <source>
        <dbReference type="ARBA" id="ARBA00022722"/>
    </source>
</evidence>
<dbReference type="eggNOG" id="COG4956">
    <property type="taxonomic scope" value="Bacteria"/>
</dbReference>
<feature type="transmembrane region" description="Helical" evidence="5">
    <location>
        <begin position="38"/>
        <end position="55"/>
    </location>
</feature>
<comment type="cofactor">
    <cofactor evidence="1">
        <name>Mg(2+)</name>
        <dbReference type="ChEBI" id="CHEBI:18420"/>
    </cofactor>
</comment>
<keyword evidence="5" id="KW-1133">Transmembrane helix</keyword>
<keyword evidence="2" id="KW-0540">Nuclease</keyword>
<dbReference type="HOGENOM" id="CLU_050839_0_0_0"/>
<dbReference type="PANTHER" id="PTHR11603">
    <property type="entry name" value="AAA FAMILY ATPASE"/>
    <property type="match status" value="1"/>
</dbReference>
<dbReference type="Pfam" id="PF01850">
    <property type="entry name" value="PIN"/>
    <property type="match status" value="1"/>
</dbReference>
<proteinExistence type="predicted"/>
<dbReference type="InterPro" id="IPR002792">
    <property type="entry name" value="TRAM_dom"/>
</dbReference>
<keyword evidence="5" id="KW-0812">Transmembrane</keyword>
<evidence type="ECO:0000259" key="6">
    <source>
        <dbReference type="PROSITE" id="PS50926"/>
    </source>
</evidence>
<dbReference type="PROSITE" id="PS50926">
    <property type="entry name" value="TRAM"/>
    <property type="match status" value="1"/>
</dbReference>
<sequence>MRISLNFIVRLIGMFALGYAGFRIGITLSGEPPTEIEVLATQLLALAGAGLGLLTTHRWTVEPVRDLIRHMRSVSIAELTALVFGALVGLIFGVLLSVPLAQLPPPLGQFGPIVAAGALAYLGAILFSNRKKDIADMLLASRRGTFSWSQQVGDAIQPPRRYLIDTSAIVDGRIAAVAQTGFVDGTLVVPDFVLHELQSLADSADELRRMKGRRGLEILNTMQKQMNSAVEVLNADIPGTMDVDEKLVILARQYRCPIITNDNNLGRVAELQGVRVLSLNHLADAVRPPVIPGQDLRVTIRDIGREREQGISFLEDGTMVVVEDARRLIGREVDTIVTRVYQTQTGRIVFAQLRLENVVKQGPV</sequence>